<evidence type="ECO:0000256" key="1">
    <source>
        <dbReference type="SAM" id="Coils"/>
    </source>
</evidence>
<keyword evidence="3" id="KW-0472">Membrane</keyword>
<keyword evidence="1" id="KW-0175">Coiled coil</keyword>
<feature type="region of interest" description="Disordered" evidence="2">
    <location>
        <begin position="342"/>
        <end position="386"/>
    </location>
</feature>
<feature type="domain" description="DUF4349" evidence="5">
    <location>
        <begin position="110"/>
        <end position="326"/>
    </location>
</feature>
<dbReference type="EMBL" id="RBZM01000004">
    <property type="protein sequence ID" value="RKP55260.1"/>
    <property type="molecule type" value="Genomic_DNA"/>
</dbReference>
<evidence type="ECO:0000313" key="6">
    <source>
        <dbReference type="EMBL" id="RKP55260.1"/>
    </source>
</evidence>
<feature type="region of interest" description="Disordered" evidence="2">
    <location>
        <begin position="30"/>
        <end position="56"/>
    </location>
</feature>
<evidence type="ECO:0000259" key="5">
    <source>
        <dbReference type="Pfam" id="PF14257"/>
    </source>
</evidence>
<sequence>MKRRWGRSLRSMMLFALVTVLAMGLTACGSSSSDNANSGAAAKSEDRSNAMAAEAPRSNAAAFSEAKSQAGAEQLAESSSAPVASASVDLNTVGGGGIGQIADANAGFGRKVIYRANLVMKVEEFKSAEEQLTNLIHLGGAYVLQFSDSRNADEVGATYVIKVPSEGFSPFLEKLQRIKNLKYEREVEGNDVTEEYVDLDARLKAKQVVETRLLSFMDKATKTDDLVRFSNELARVQEEIEQIKGRTRFLDQNVAFSTINLRLYQSTGLVEVKEEKKEEPGKSFGDRIGDALGGSVKVLRQFGEGLLIVVAAILPVLIVILVIGVPTYFILRKRTAERKKLAEERRKTLNAPRISPAVPENAVSSAPASVESDPEASPETSKDEQS</sequence>
<evidence type="ECO:0000256" key="2">
    <source>
        <dbReference type="SAM" id="MobiDB-lite"/>
    </source>
</evidence>
<keyword evidence="4" id="KW-0732">Signal</keyword>
<keyword evidence="3" id="KW-0812">Transmembrane</keyword>
<keyword evidence="7" id="KW-1185">Reference proteome</keyword>
<feature type="coiled-coil region" evidence="1">
    <location>
        <begin position="226"/>
        <end position="253"/>
    </location>
</feature>
<feature type="compositionally biased region" description="Low complexity" evidence="2">
    <location>
        <begin position="30"/>
        <end position="42"/>
    </location>
</feature>
<reference evidence="6 7" key="1">
    <citation type="submission" date="2018-10" db="EMBL/GenBank/DDBJ databases">
        <title>Cohnella sp. M2MS4P-1, whole genome shotgun sequence.</title>
        <authorList>
            <person name="Tuo L."/>
        </authorList>
    </citation>
    <scope>NUCLEOTIDE SEQUENCE [LARGE SCALE GENOMIC DNA]</scope>
    <source>
        <strain evidence="6 7">M2MS4P-1</strain>
    </source>
</reference>
<keyword evidence="3" id="KW-1133">Transmembrane helix</keyword>
<accession>A0A494Y5Q9</accession>
<gene>
    <name evidence="6" type="ORF">D7Z26_08605</name>
</gene>
<organism evidence="6 7">
    <name type="scientific">Cohnella endophytica</name>
    <dbReference type="NCBI Taxonomy" id="2419778"/>
    <lineage>
        <taxon>Bacteria</taxon>
        <taxon>Bacillati</taxon>
        <taxon>Bacillota</taxon>
        <taxon>Bacilli</taxon>
        <taxon>Bacillales</taxon>
        <taxon>Paenibacillaceae</taxon>
        <taxon>Cohnella</taxon>
    </lineage>
</organism>
<dbReference type="OrthoDB" id="5381491at2"/>
<dbReference type="AlphaFoldDB" id="A0A494Y5Q9"/>
<evidence type="ECO:0000256" key="4">
    <source>
        <dbReference type="SAM" id="SignalP"/>
    </source>
</evidence>
<dbReference type="Pfam" id="PF14257">
    <property type="entry name" value="DUF4349"/>
    <property type="match status" value="1"/>
</dbReference>
<name>A0A494Y5Q9_9BACL</name>
<proteinExistence type="predicted"/>
<comment type="caution">
    <text evidence="6">The sequence shown here is derived from an EMBL/GenBank/DDBJ whole genome shotgun (WGS) entry which is preliminary data.</text>
</comment>
<feature type="signal peptide" evidence="4">
    <location>
        <begin position="1"/>
        <end position="22"/>
    </location>
</feature>
<evidence type="ECO:0000313" key="7">
    <source>
        <dbReference type="Proteomes" id="UP000282076"/>
    </source>
</evidence>
<dbReference type="RefSeq" id="WP_120975852.1">
    <property type="nucleotide sequence ID" value="NZ_RBZM01000004.1"/>
</dbReference>
<evidence type="ECO:0000256" key="3">
    <source>
        <dbReference type="SAM" id="Phobius"/>
    </source>
</evidence>
<feature type="transmembrane region" description="Helical" evidence="3">
    <location>
        <begin position="305"/>
        <end position="331"/>
    </location>
</feature>
<dbReference type="InterPro" id="IPR025645">
    <property type="entry name" value="DUF4349"/>
</dbReference>
<dbReference type="Proteomes" id="UP000282076">
    <property type="component" value="Unassembled WGS sequence"/>
</dbReference>
<dbReference type="PROSITE" id="PS51257">
    <property type="entry name" value="PROKAR_LIPOPROTEIN"/>
    <property type="match status" value="1"/>
</dbReference>
<protein>
    <submittedName>
        <fullName evidence="6">DUF4349 domain-containing protein</fullName>
    </submittedName>
</protein>
<feature type="chain" id="PRO_5039442950" evidence="4">
    <location>
        <begin position="23"/>
        <end position="386"/>
    </location>
</feature>